<dbReference type="Proteomes" id="UP000009144">
    <property type="component" value="Chromosome"/>
</dbReference>
<evidence type="ECO:0000313" key="2">
    <source>
        <dbReference type="Proteomes" id="UP000009144"/>
    </source>
</evidence>
<dbReference type="AlphaFoldDB" id="I1XN86"/>
<dbReference type="HOGENOM" id="CLU_3292315_0_0_6"/>
<organism evidence="1 2">
    <name type="scientific">Methylophaga nitratireducenticrescens</name>
    <dbReference type="NCBI Taxonomy" id="754476"/>
    <lineage>
        <taxon>Bacteria</taxon>
        <taxon>Pseudomonadati</taxon>
        <taxon>Pseudomonadota</taxon>
        <taxon>Gammaproteobacteria</taxon>
        <taxon>Thiotrichales</taxon>
        <taxon>Piscirickettsiaceae</taxon>
        <taxon>Methylophaga</taxon>
    </lineage>
</organism>
<dbReference type="EMBL" id="CP003390">
    <property type="protein sequence ID" value="AFI85855.1"/>
    <property type="molecule type" value="Genomic_DNA"/>
</dbReference>
<protein>
    <submittedName>
        <fullName evidence="1">Uncharacterized protein</fullName>
    </submittedName>
</protein>
<reference evidence="1 2" key="1">
    <citation type="journal article" date="2012" name="J. Bacteriol.">
        <title>Complete genome sequences of Methylophaga sp. strain JAM1 and Methylophaga sp. strain JAM7.</title>
        <authorList>
            <person name="Villeneuve C."/>
            <person name="Martineau C."/>
            <person name="Mauffrey F."/>
            <person name="Villemur R."/>
        </authorList>
    </citation>
    <scope>NUCLEOTIDE SEQUENCE [LARGE SCALE GENOMIC DNA]</scope>
    <source>
        <strain evidence="1 2">JAM1</strain>
    </source>
</reference>
<dbReference type="STRING" id="754476.Q7A_3082"/>
<reference evidence="1 2" key="2">
    <citation type="journal article" date="2013" name="Int. J. Syst. Evol. Microbiol.">
        <title>Methylophaga nitratireducenticrescens sp. nov. and Methylophaga frappieri sp. nov., isolated from the biofilm of the methanol-fed denitrification system treating the seawater at the Montreal Biodome.</title>
        <authorList>
            <person name="Villeneuve C."/>
            <person name="Martineau C."/>
            <person name="Mauffrey F."/>
            <person name="Villemur R."/>
        </authorList>
    </citation>
    <scope>NUCLEOTIDE SEQUENCE [LARGE SCALE GENOMIC DNA]</scope>
    <source>
        <strain evidence="1 2">JAM1</strain>
    </source>
</reference>
<dbReference type="PATRIC" id="fig|754476.3.peg.3028"/>
<gene>
    <name evidence="1" type="ordered locus">Q7A_3082</name>
</gene>
<accession>I1XN86</accession>
<evidence type="ECO:0000313" key="1">
    <source>
        <dbReference type="EMBL" id="AFI85855.1"/>
    </source>
</evidence>
<sequence length="40" mass="4307">MCALSGDLVESLGAVPQPESMANIGKNTMQNRQCDELKNL</sequence>
<name>I1XN86_METNJ</name>
<keyword evidence="2" id="KW-1185">Reference proteome</keyword>
<proteinExistence type="predicted"/>